<dbReference type="RefSeq" id="XP_024741278.1">
    <property type="nucleotide sequence ID" value="XM_024871755.1"/>
</dbReference>
<gene>
    <name evidence="2" type="ORF">K444DRAFT_304788</name>
</gene>
<proteinExistence type="predicted"/>
<dbReference type="AlphaFoldDB" id="A0A2J6TMW3"/>
<evidence type="ECO:0000313" key="3">
    <source>
        <dbReference type="Proteomes" id="UP000235371"/>
    </source>
</evidence>
<keyword evidence="3" id="KW-1185">Reference proteome</keyword>
<reference evidence="2 3" key="1">
    <citation type="submission" date="2016-04" db="EMBL/GenBank/DDBJ databases">
        <title>A degradative enzymes factory behind the ericoid mycorrhizal symbiosis.</title>
        <authorList>
            <consortium name="DOE Joint Genome Institute"/>
            <person name="Martino E."/>
            <person name="Morin E."/>
            <person name="Grelet G."/>
            <person name="Kuo A."/>
            <person name="Kohler A."/>
            <person name="Daghino S."/>
            <person name="Barry K."/>
            <person name="Choi C."/>
            <person name="Cichocki N."/>
            <person name="Clum A."/>
            <person name="Copeland A."/>
            <person name="Hainaut M."/>
            <person name="Haridas S."/>
            <person name="Labutti K."/>
            <person name="Lindquist E."/>
            <person name="Lipzen A."/>
            <person name="Khouja H.-R."/>
            <person name="Murat C."/>
            <person name="Ohm R."/>
            <person name="Olson A."/>
            <person name="Spatafora J."/>
            <person name="Veneault-Fourrey C."/>
            <person name="Henrissat B."/>
            <person name="Grigoriev I."/>
            <person name="Martin F."/>
            <person name="Perotto S."/>
        </authorList>
    </citation>
    <scope>NUCLEOTIDE SEQUENCE [LARGE SCALE GENOMIC DNA]</scope>
    <source>
        <strain evidence="2 3">E</strain>
    </source>
</reference>
<dbReference type="STRING" id="1095630.A0A2J6TMW3"/>
<feature type="region of interest" description="Disordered" evidence="1">
    <location>
        <begin position="105"/>
        <end position="138"/>
    </location>
</feature>
<protein>
    <submittedName>
        <fullName evidence="2">Uncharacterized protein</fullName>
    </submittedName>
</protein>
<evidence type="ECO:0000256" key="1">
    <source>
        <dbReference type="SAM" id="MobiDB-lite"/>
    </source>
</evidence>
<name>A0A2J6TMW3_9HELO</name>
<sequence>MPLHIIPRRIFAHRIACKALYRACLTQFPRIPAPDDVSSQGAVPLLKHLIRKGFKKNIHVTSSRLAVQELKRGYAAEELLRNAGNGNKVAIAQVHEILRQTARSRDLSRLASPRRPRSAPTHNSTIPAPFPGAPKVLDTRPLPKEQLSGRRKVPTLTAANWLPFLRFKRPQSRYLGRVLRDKLEQKIRRWGAVEECDAMMEVGESEGVWEGKIARQVRKELALAGEGRLEAGEERVREMRQWLEDGEGREYGGSKERFYAKTGGEGGKERRSMWAAEAARQKWALWEKVSRENKLSLERGKKMLEIVERERELWLQESRRQWGISRLLGRRVQRGGRCPYQKCSIRTQGPFQISGLAKGNPLQAVAWNGHSGNLRAPIPSRRQKRISWRRS</sequence>
<dbReference type="EMBL" id="KZ613765">
    <property type="protein sequence ID" value="PMD64374.1"/>
    <property type="molecule type" value="Genomic_DNA"/>
</dbReference>
<accession>A0A2J6TMW3</accession>
<evidence type="ECO:0000313" key="2">
    <source>
        <dbReference type="EMBL" id="PMD64374.1"/>
    </source>
</evidence>
<dbReference type="OrthoDB" id="3925971at2759"/>
<dbReference type="GeneID" id="36579837"/>
<dbReference type="Proteomes" id="UP000235371">
    <property type="component" value="Unassembled WGS sequence"/>
</dbReference>
<organism evidence="2 3">
    <name type="scientific">Hyaloscypha bicolor E</name>
    <dbReference type="NCBI Taxonomy" id="1095630"/>
    <lineage>
        <taxon>Eukaryota</taxon>
        <taxon>Fungi</taxon>
        <taxon>Dikarya</taxon>
        <taxon>Ascomycota</taxon>
        <taxon>Pezizomycotina</taxon>
        <taxon>Leotiomycetes</taxon>
        <taxon>Helotiales</taxon>
        <taxon>Hyaloscyphaceae</taxon>
        <taxon>Hyaloscypha</taxon>
        <taxon>Hyaloscypha bicolor</taxon>
    </lineage>
</organism>
<dbReference type="InParanoid" id="A0A2J6TMW3"/>